<evidence type="ECO:0000313" key="3">
    <source>
        <dbReference type="Proteomes" id="UP000187209"/>
    </source>
</evidence>
<organism evidence="2 3">
    <name type="scientific">Stentor coeruleus</name>
    <dbReference type="NCBI Taxonomy" id="5963"/>
    <lineage>
        <taxon>Eukaryota</taxon>
        <taxon>Sar</taxon>
        <taxon>Alveolata</taxon>
        <taxon>Ciliophora</taxon>
        <taxon>Postciliodesmatophora</taxon>
        <taxon>Heterotrichea</taxon>
        <taxon>Heterotrichida</taxon>
        <taxon>Stentoridae</taxon>
        <taxon>Stentor</taxon>
    </lineage>
</organism>
<feature type="region of interest" description="Disordered" evidence="1">
    <location>
        <begin position="1"/>
        <end position="27"/>
    </location>
</feature>
<proteinExistence type="predicted"/>
<sequence>MSIYRIKSRATTPLMPDRGTPKNYKNPPNTIFLPVGKQDFLSEHLKAIKYSRFLKPLPKHNFKIKSSSPEGRYIETGALSRLRSRPTKKGPKEISISYIREEKKSYESFKSKEQFDSDNENTIQEDVYKLYLSQN</sequence>
<dbReference type="AlphaFoldDB" id="A0A1R2D305"/>
<protein>
    <submittedName>
        <fullName evidence="2">Uncharacterized protein</fullName>
    </submittedName>
</protein>
<reference evidence="2 3" key="1">
    <citation type="submission" date="2016-11" db="EMBL/GenBank/DDBJ databases">
        <title>The macronuclear genome of Stentor coeruleus: a giant cell with tiny introns.</title>
        <authorList>
            <person name="Slabodnick M."/>
            <person name="Ruby J.G."/>
            <person name="Reiff S.B."/>
            <person name="Swart E.C."/>
            <person name="Gosai S."/>
            <person name="Prabakaran S."/>
            <person name="Witkowska E."/>
            <person name="Larue G.E."/>
            <person name="Fisher S."/>
            <person name="Freeman R.M."/>
            <person name="Gunawardena J."/>
            <person name="Chu W."/>
            <person name="Stover N.A."/>
            <person name="Gregory B.D."/>
            <person name="Nowacki M."/>
            <person name="Derisi J."/>
            <person name="Roy S.W."/>
            <person name="Marshall W.F."/>
            <person name="Sood P."/>
        </authorList>
    </citation>
    <scope>NUCLEOTIDE SEQUENCE [LARGE SCALE GENOMIC DNA]</scope>
    <source>
        <strain evidence="2">WM001</strain>
    </source>
</reference>
<accession>A0A1R2D305</accession>
<dbReference type="Proteomes" id="UP000187209">
    <property type="component" value="Unassembled WGS sequence"/>
</dbReference>
<keyword evidence="3" id="KW-1185">Reference proteome</keyword>
<evidence type="ECO:0000313" key="2">
    <source>
        <dbReference type="EMBL" id="OMJ95649.1"/>
    </source>
</evidence>
<evidence type="ECO:0000256" key="1">
    <source>
        <dbReference type="SAM" id="MobiDB-lite"/>
    </source>
</evidence>
<gene>
    <name evidence="2" type="ORF">SteCoe_895</name>
</gene>
<name>A0A1R2D305_9CILI</name>
<comment type="caution">
    <text evidence="2">The sequence shown here is derived from an EMBL/GenBank/DDBJ whole genome shotgun (WGS) entry which is preliminary data.</text>
</comment>
<dbReference type="EMBL" id="MPUH01000009">
    <property type="protein sequence ID" value="OMJ95649.1"/>
    <property type="molecule type" value="Genomic_DNA"/>
</dbReference>